<dbReference type="SUPFAM" id="SSF49842">
    <property type="entry name" value="TNF-like"/>
    <property type="match status" value="1"/>
</dbReference>
<keyword evidence="7" id="KW-1185">Reference proteome</keyword>
<evidence type="ECO:0000256" key="4">
    <source>
        <dbReference type="SAM" id="Coils"/>
    </source>
</evidence>
<feature type="signal peptide" evidence="5">
    <location>
        <begin position="1"/>
        <end position="23"/>
    </location>
</feature>
<feature type="domain" description="C1q" evidence="6">
    <location>
        <begin position="147"/>
        <end position="281"/>
    </location>
</feature>
<dbReference type="InterPro" id="IPR001073">
    <property type="entry name" value="C1q_dom"/>
</dbReference>
<keyword evidence="2" id="KW-0964">Secreted</keyword>
<dbReference type="Proteomes" id="UP000694844">
    <property type="component" value="Chromosome 7"/>
</dbReference>
<feature type="chain" id="PRO_5034955979" evidence="5">
    <location>
        <begin position="24"/>
        <end position="281"/>
    </location>
</feature>
<dbReference type="AlphaFoldDB" id="A0A8B8ARE5"/>
<feature type="coiled-coil region" evidence="4">
    <location>
        <begin position="48"/>
        <end position="111"/>
    </location>
</feature>
<evidence type="ECO:0000256" key="2">
    <source>
        <dbReference type="ARBA" id="ARBA00022525"/>
    </source>
</evidence>
<dbReference type="PROSITE" id="PS50871">
    <property type="entry name" value="C1Q"/>
    <property type="match status" value="1"/>
</dbReference>
<dbReference type="OrthoDB" id="6155906at2759"/>
<evidence type="ECO:0000313" key="8">
    <source>
        <dbReference type="RefSeq" id="XP_022293745.1"/>
    </source>
</evidence>
<dbReference type="PANTHER" id="PTHR22923:SF116">
    <property type="entry name" value="C1Q DOMAIN-CONTAINING PROTEIN"/>
    <property type="match status" value="1"/>
</dbReference>
<dbReference type="InterPro" id="IPR050822">
    <property type="entry name" value="Cerebellin_Synaptic_Org"/>
</dbReference>
<dbReference type="PRINTS" id="PR00007">
    <property type="entry name" value="COMPLEMNTC1Q"/>
</dbReference>
<dbReference type="GO" id="GO:0005576">
    <property type="term" value="C:extracellular region"/>
    <property type="evidence" value="ECO:0007669"/>
    <property type="project" value="UniProtKB-SubCell"/>
</dbReference>
<dbReference type="GeneID" id="111104203"/>
<protein>
    <submittedName>
        <fullName evidence="8">Uncharacterized protein LOC111104203</fullName>
    </submittedName>
</protein>
<dbReference type="Pfam" id="PF00386">
    <property type="entry name" value="C1q"/>
    <property type="match status" value="1"/>
</dbReference>
<evidence type="ECO:0000256" key="3">
    <source>
        <dbReference type="ARBA" id="ARBA00022729"/>
    </source>
</evidence>
<evidence type="ECO:0000256" key="5">
    <source>
        <dbReference type="SAM" id="SignalP"/>
    </source>
</evidence>
<dbReference type="Gene3D" id="2.60.120.40">
    <property type="match status" value="1"/>
</dbReference>
<dbReference type="PANTHER" id="PTHR22923">
    <property type="entry name" value="CEREBELLIN-RELATED"/>
    <property type="match status" value="1"/>
</dbReference>
<sequence>MCLTMATLFLVLVFGFFVFNSSADKHVFAESEENWDDSPDWKQAVRKIKKLENLVKIQNERISILEERPNLSEWKSIVELQETVQRQTDRIAKLETRVSELEVMVRNEETETIHKETPGEFSDTKLSTFIPKNFIRKGRLLLQPTTVPAESVAFFAYFSTDNSASSPHHILVFDKVITNIGNAYHAHMGTFIAPRSGVYVFIWTVRMALDHYHTTELVHDNNVINSIYLNPGGTIQGTVTGTAVVHVNQGEDVLIRTGTLSNSDILSDSNGRSSFAGWILM</sequence>
<evidence type="ECO:0000259" key="6">
    <source>
        <dbReference type="PROSITE" id="PS50871"/>
    </source>
</evidence>
<keyword evidence="3 5" id="KW-0732">Signal</keyword>
<dbReference type="InterPro" id="IPR008983">
    <property type="entry name" value="Tumour_necrosis_fac-like_dom"/>
</dbReference>
<dbReference type="SMART" id="SM00110">
    <property type="entry name" value="C1Q"/>
    <property type="match status" value="1"/>
</dbReference>
<accession>A0A8B8ARE5</accession>
<comment type="subcellular location">
    <subcellularLocation>
        <location evidence="1">Secreted</location>
    </subcellularLocation>
</comment>
<evidence type="ECO:0000256" key="1">
    <source>
        <dbReference type="ARBA" id="ARBA00004613"/>
    </source>
</evidence>
<name>A0A8B8ARE5_CRAVI</name>
<organism evidence="7 8">
    <name type="scientific">Crassostrea virginica</name>
    <name type="common">Eastern oyster</name>
    <dbReference type="NCBI Taxonomy" id="6565"/>
    <lineage>
        <taxon>Eukaryota</taxon>
        <taxon>Metazoa</taxon>
        <taxon>Spiralia</taxon>
        <taxon>Lophotrochozoa</taxon>
        <taxon>Mollusca</taxon>
        <taxon>Bivalvia</taxon>
        <taxon>Autobranchia</taxon>
        <taxon>Pteriomorphia</taxon>
        <taxon>Ostreida</taxon>
        <taxon>Ostreoidea</taxon>
        <taxon>Ostreidae</taxon>
        <taxon>Crassostrea</taxon>
    </lineage>
</organism>
<dbReference type="KEGG" id="cvn:111104203"/>
<keyword evidence="4" id="KW-0175">Coiled coil</keyword>
<dbReference type="RefSeq" id="XP_022293745.1">
    <property type="nucleotide sequence ID" value="XM_022438037.1"/>
</dbReference>
<proteinExistence type="predicted"/>
<evidence type="ECO:0000313" key="7">
    <source>
        <dbReference type="Proteomes" id="UP000694844"/>
    </source>
</evidence>
<gene>
    <name evidence="8" type="primary">LOC111104203</name>
</gene>
<reference evidence="8" key="1">
    <citation type="submission" date="2025-08" db="UniProtKB">
        <authorList>
            <consortium name="RefSeq"/>
        </authorList>
    </citation>
    <scope>IDENTIFICATION</scope>
    <source>
        <tissue evidence="8">Whole sample</tissue>
    </source>
</reference>